<accession>A0A1C7MFW1</accession>
<dbReference type="Pfam" id="PF03641">
    <property type="entry name" value="Lysine_decarbox"/>
    <property type="match status" value="1"/>
</dbReference>
<dbReference type="GO" id="GO:0009691">
    <property type="term" value="P:cytokinin biosynthetic process"/>
    <property type="evidence" value="ECO:0007669"/>
    <property type="project" value="TreeGrafter"/>
</dbReference>
<dbReference type="GO" id="GO:0016799">
    <property type="term" value="F:hydrolase activity, hydrolyzing N-glycosyl compounds"/>
    <property type="evidence" value="ECO:0007669"/>
    <property type="project" value="TreeGrafter"/>
</dbReference>
<dbReference type="PANTHER" id="PTHR31223:SF70">
    <property type="entry name" value="LOG FAMILY PROTEIN YJL055W"/>
    <property type="match status" value="1"/>
</dbReference>
<dbReference type="GO" id="GO:0005829">
    <property type="term" value="C:cytosol"/>
    <property type="evidence" value="ECO:0007669"/>
    <property type="project" value="TreeGrafter"/>
</dbReference>
<dbReference type="PANTHER" id="PTHR31223">
    <property type="entry name" value="LOG FAMILY PROTEIN YJL055W"/>
    <property type="match status" value="1"/>
</dbReference>
<evidence type="ECO:0000256" key="1">
    <source>
        <dbReference type="SAM" id="MobiDB-lite"/>
    </source>
</evidence>
<dbReference type="InterPro" id="IPR031100">
    <property type="entry name" value="LOG_fam"/>
</dbReference>
<keyword evidence="3" id="KW-1185">Reference proteome</keyword>
<keyword evidence="2" id="KW-0378">Hydrolase</keyword>
<dbReference type="Proteomes" id="UP000092993">
    <property type="component" value="Unassembled WGS sequence"/>
</dbReference>
<proteinExistence type="predicted"/>
<feature type="compositionally biased region" description="Basic and acidic residues" evidence="1">
    <location>
        <begin position="1"/>
        <end position="10"/>
    </location>
</feature>
<dbReference type="AlphaFoldDB" id="A0A1C7MFW1"/>
<dbReference type="SUPFAM" id="SSF102405">
    <property type="entry name" value="MCP/YpsA-like"/>
    <property type="match status" value="1"/>
</dbReference>
<organism evidence="2 3">
    <name type="scientific">Grifola frondosa</name>
    <name type="common">Maitake</name>
    <name type="synonym">Polyporus frondosus</name>
    <dbReference type="NCBI Taxonomy" id="5627"/>
    <lineage>
        <taxon>Eukaryota</taxon>
        <taxon>Fungi</taxon>
        <taxon>Dikarya</taxon>
        <taxon>Basidiomycota</taxon>
        <taxon>Agaricomycotina</taxon>
        <taxon>Agaricomycetes</taxon>
        <taxon>Polyporales</taxon>
        <taxon>Grifolaceae</taxon>
        <taxon>Grifola</taxon>
    </lineage>
</organism>
<dbReference type="OrthoDB" id="414463at2759"/>
<protein>
    <submittedName>
        <fullName evidence="2">Cytokinin riboside 5'-monophosphate phosphoribohydrolase LOG</fullName>
    </submittedName>
</protein>
<name>A0A1C7MFW1_GRIFR</name>
<dbReference type="EMBL" id="LUGG01000004">
    <property type="protein sequence ID" value="OBZ75821.1"/>
    <property type="molecule type" value="Genomic_DNA"/>
</dbReference>
<feature type="region of interest" description="Disordered" evidence="1">
    <location>
        <begin position="1"/>
        <end position="29"/>
    </location>
</feature>
<gene>
    <name evidence="2" type="primary">LOG</name>
    <name evidence="2" type="ORF">A0H81_04798</name>
</gene>
<comment type="caution">
    <text evidence="2">The sequence shown here is derived from an EMBL/GenBank/DDBJ whole genome shotgun (WGS) entry which is preliminary data.</text>
</comment>
<dbReference type="Gene3D" id="3.40.50.450">
    <property type="match status" value="1"/>
</dbReference>
<dbReference type="STRING" id="5627.A0A1C7MFW1"/>
<reference evidence="2 3" key="1">
    <citation type="submission" date="2016-03" db="EMBL/GenBank/DDBJ databases">
        <title>Whole genome sequencing of Grifola frondosa 9006-11.</title>
        <authorList>
            <person name="Min B."/>
            <person name="Park H."/>
            <person name="Kim J.-G."/>
            <person name="Cho H."/>
            <person name="Oh Y.-L."/>
            <person name="Kong W.-S."/>
            <person name="Choi I.-G."/>
        </authorList>
    </citation>
    <scope>NUCLEOTIDE SEQUENCE [LARGE SCALE GENOMIC DNA]</scope>
    <source>
        <strain evidence="2 3">9006-11</strain>
    </source>
</reference>
<evidence type="ECO:0000313" key="3">
    <source>
        <dbReference type="Proteomes" id="UP000092993"/>
    </source>
</evidence>
<evidence type="ECO:0000313" key="2">
    <source>
        <dbReference type="EMBL" id="OBZ75821.1"/>
    </source>
</evidence>
<sequence length="127" mass="13845">MVAAGGEKDATQTTRRPQNRTHVRLDEEGREKVETVSAVSCVGINDVIHDTLQDYCGYGTFEEILEIICWSQLGIHSKPVIVLNVRGSSTPFASSSAMPLMKASSSPRMSSLFDSSMVLSISMSTKF</sequence>